<dbReference type="InterPro" id="IPR024079">
    <property type="entry name" value="MetalloPept_cat_dom_sf"/>
</dbReference>
<accession>A0A6J6TAJ2</accession>
<dbReference type="SUPFAM" id="SSF55486">
    <property type="entry name" value="Metalloproteases ('zincins'), catalytic domain"/>
    <property type="match status" value="1"/>
</dbReference>
<dbReference type="InterPro" id="IPR013783">
    <property type="entry name" value="Ig-like_fold"/>
</dbReference>
<proteinExistence type="predicted"/>
<dbReference type="GO" id="GO:0008237">
    <property type="term" value="F:metallopeptidase activity"/>
    <property type="evidence" value="ECO:0007669"/>
    <property type="project" value="InterPro"/>
</dbReference>
<dbReference type="Gene3D" id="3.40.390.10">
    <property type="entry name" value="Collagenase (Catalytic Domain)"/>
    <property type="match status" value="1"/>
</dbReference>
<sequence>MRRVAVAALVLGALAPLPAHASVLGQERPSTGTDAANEGRDSARLDVRVVRRSAAAGRVSLPSPSGDEVAFDVQPLPVMEPRLAARHPELRAFVGRAIDDPATTVAFSVTPLGVTAGIRGADSWSIEPAGTTGGPRHLVGEDDAPVDVTGLSEPIAPPQAVAREAAGDAPAPSGQVMRRTYRLALLNDPTYAAYFGSQNVLAAKVALVTRLNQVYNDDLAARFLLVDGTEQLNLDTAAKATGEDGPCGANPCFEPGQRKGQGMLDRCGVDTLGRTRLVLANLIGASAYDVGHLVLGVDGGGVAYLGVAGRDYSGGGCTGLTDPVGDGFYVDYVAHELGHQFGANHTFDGAQGACGGNGSAASVEPGSGSSIMAYAGICGTDDLQPHTDPYFSQHTIQESGAYISGRRRGVVEVQQVSLQGFDTDGDTVTLSLGGRTTTLTRGDGYTRAAVQRSVTDLVGTDVRIAGWAYDPYQFGFSTDPGVVGRPSDAGFQVVYAPSLRSPKEGERVDRPEPVAVGGPGVQARVVEVARGGAARNGGEAEASGNTRPVVTAPAAATIPVRTPFKLEGGATDPDGDPLVYSWEQDDPGYGTALLSNKKVFGPLFRQFGDNARVGRDASLESPSPGQNGASTLSVRWFPDLAQVLAGHTNADTGSCPRVRGDVVRDRVRDCFSEFLPTRDYRGGAGTTRRTMHFRLTARDSNADGGGTSYADVALRVDPDAGPFRVRSQRTGRPVEAGSRLAVRWAVNGTRPLARQVRILLSTDGGSTWSTVLAERTRNDGKQVVSLPAGLVADEARVMVEASGNYFYDVNDEAFSIR</sequence>
<dbReference type="Gene3D" id="2.60.40.10">
    <property type="entry name" value="Immunoglobulins"/>
    <property type="match status" value="1"/>
</dbReference>
<name>A0A6J6TAJ2_9ZZZZ</name>
<gene>
    <name evidence="1" type="ORF">UFOPK2761_01522</name>
</gene>
<dbReference type="Pfam" id="PF13574">
    <property type="entry name" value="Reprolysin_2"/>
    <property type="match status" value="1"/>
</dbReference>
<protein>
    <submittedName>
        <fullName evidence="1">Unannotated protein</fullName>
    </submittedName>
</protein>
<organism evidence="1">
    <name type="scientific">freshwater metagenome</name>
    <dbReference type="NCBI Taxonomy" id="449393"/>
    <lineage>
        <taxon>unclassified sequences</taxon>
        <taxon>metagenomes</taxon>
        <taxon>ecological metagenomes</taxon>
    </lineage>
</organism>
<evidence type="ECO:0000313" key="1">
    <source>
        <dbReference type="EMBL" id="CAB4743865.1"/>
    </source>
</evidence>
<reference evidence="1" key="1">
    <citation type="submission" date="2020-05" db="EMBL/GenBank/DDBJ databases">
        <authorList>
            <person name="Chiriac C."/>
            <person name="Salcher M."/>
            <person name="Ghai R."/>
            <person name="Kavagutti S V."/>
        </authorList>
    </citation>
    <scope>NUCLEOTIDE SEQUENCE</scope>
</reference>
<dbReference type="EMBL" id="CAEZYQ010000010">
    <property type="protein sequence ID" value="CAB4743865.1"/>
    <property type="molecule type" value="Genomic_DNA"/>
</dbReference>
<dbReference type="AlphaFoldDB" id="A0A6J6TAJ2"/>